<dbReference type="AlphaFoldDB" id="A0A7I8IBV5"/>
<evidence type="ECO:0000313" key="3">
    <source>
        <dbReference type="Proteomes" id="UP001189122"/>
    </source>
</evidence>
<dbReference type="PANTHER" id="PTHR36807:SF2">
    <property type="entry name" value="PHOSPHOGLYCOLATE PHOSPHATASE"/>
    <property type="match status" value="1"/>
</dbReference>
<protein>
    <submittedName>
        <fullName evidence="2">Uncharacterized protein</fullName>
    </submittedName>
</protein>
<dbReference type="EMBL" id="CACRZD030000002">
    <property type="protein sequence ID" value="CAA6655298.1"/>
    <property type="molecule type" value="Genomic_DNA"/>
</dbReference>
<accession>A0A7I8IBV5</accession>
<feature type="compositionally biased region" description="Low complexity" evidence="1">
    <location>
        <begin position="12"/>
        <end position="30"/>
    </location>
</feature>
<dbReference type="PANTHER" id="PTHR36807">
    <property type="entry name" value="PHOSPHOGLYCOLATE PHOSPHATASE"/>
    <property type="match status" value="1"/>
</dbReference>
<proteinExistence type="predicted"/>
<dbReference type="Proteomes" id="UP001189122">
    <property type="component" value="Unassembled WGS sequence"/>
</dbReference>
<organism evidence="2">
    <name type="scientific">Spirodela intermedia</name>
    <name type="common">Intermediate duckweed</name>
    <dbReference type="NCBI Taxonomy" id="51605"/>
    <lineage>
        <taxon>Eukaryota</taxon>
        <taxon>Viridiplantae</taxon>
        <taxon>Streptophyta</taxon>
        <taxon>Embryophyta</taxon>
        <taxon>Tracheophyta</taxon>
        <taxon>Spermatophyta</taxon>
        <taxon>Magnoliopsida</taxon>
        <taxon>Liliopsida</taxon>
        <taxon>Araceae</taxon>
        <taxon>Lemnoideae</taxon>
        <taxon>Spirodela</taxon>
    </lineage>
</organism>
<reference evidence="2 3" key="1">
    <citation type="submission" date="2019-12" db="EMBL/GenBank/DDBJ databases">
        <authorList>
            <person name="Scholz U."/>
            <person name="Mascher M."/>
            <person name="Fiebig A."/>
        </authorList>
    </citation>
    <scope>NUCLEOTIDE SEQUENCE</scope>
</reference>
<feature type="region of interest" description="Disordered" evidence="1">
    <location>
        <begin position="1"/>
        <end position="44"/>
    </location>
</feature>
<dbReference type="EMBL" id="LR743589">
    <property type="protein sequence ID" value="CAA2615581.1"/>
    <property type="molecule type" value="Genomic_DNA"/>
</dbReference>
<evidence type="ECO:0000313" key="2">
    <source>
        <dbReference type="EMBL" id="CAA2615581.1"/>
    </source>
</evidence>
<gene>
    <name evidence="2" type="ORF">SI7747_02001838</name>
</gene>
<sequence>MRSTHRSGSRSGGASSSSSWSLSFLLSRGGTPPDARETISGGRKARSREIIPLPDVRAVLPNVLNCTALPPCIHPWVRRGQVRANVSFMLGKNKNIGPLPLRNFFLPLRTSLKGGWHHEGSNLRCHCFGALANPESLTPSKWVPVIDQVLLTVSIVLAYMGGVVPHKKTLFNSRKDTVEQEIGAEDSTSSGRGAERTLPLSGGGSWSTVGSKLTDGLKATENDDYLDRSVTDRDIANGSLSLFAVAEIDKMLKELCLGFLVGLIVLYQVFKCSFQGLFTETFKKLWEDNSVLDSFKGLGKLELYADLLYFLRFGSLRDGHIFGNNFLVEHGVDILEDLVVSLADGISSMYLELISIDSNVADEMNSLDLNLCRLSTRELQRIRNEVALRQWVLRNFQSVALMYEDRFDLCVLRTKYHERPVKRDVQENHWWQKFAYGKAESTLLCYVWIDRAPMRVKRTKELRSLTGWYEVLLQLISRAVRRGDALFRVVFTKGREVVSFLLTCLVGRSLGLIYAGYGSPGFPVKRMWCQFFFPFLEIILMH</sequence>
<keyword evidence="3" id="KW-1185">Reference proteome</keyword>
<feature type="region of interest" description="Disordered" evidence="1">
    <location>
        <begin position="181"/>
        <end position="207"/>
    </location>
</feature>
<evidence type="ECO:0000256" key="1">
    <source>
        <dbReference type="SAM" id="MobiDB-lite"/>
    </source>
</evidence>
<name>A0A7I8IBV5_SPIIN</name>